<proteinExistence type="predicted"/>
<sequence length="179" mass="19536">MTAPIPPATPEPDAKDWTWSTSRPCADCGFDPGAETPVAFPARIEDLASRVVVALDRPDAADRPESTIWSPIEYAHHLADVCEVMARRLDAMLETDGVAFESWDGDAAAVEGEYWRASAHVTSILLRERAEGAANSFAAVEPDQWSRRGIRSDGVEFTAESLGLYLLHELQHHAHDVGA</sequence>
<dbReference type="Gene3D" id="1.20.120.450">
    <property type="entry name" value="dinb family like domain"/>
    <property type="match status" value="1"/>
</dbReference>
<organism evidence="2 3">
    <name type="scientific">Tessaracoccus aquimaris</name>
    <dbReference type="NCBI Taxonomy" id="1332264"/>
    <lineage>
        <taxon>Bacteria</taxon>
        <taxon>Bacillati</taxon>
        <taxon>Actinomycetota</taxon>
        <taxon>Actinomycetes</taxon>
        <taxon>Propionibacteriales</taxon>
        <taxon>Propionibacteriaceae</taxon>
        <taxon>Tessaracoccus</taxon>
    </lineage>
</organism>
<dbReference type="RefSeq" id="WP_077687353.1">
    <property type="nucleotide sequence ID" value="NZ_CP019606.1"/>
</dbReference>
<dbReference type="KEGG" id="tes:BW730_17340"/>
<evidence type="ECO:0000313" key="3">
    <source>
        <dbReference type="Proteomes" id="UP000188145"/>
    </source>
</evidence>
<evidence type="ECO:0000259" key="1">
    <source>
        <dbReference type="Pfam" id="PF12867"/>
    </source>
</evidence>
<dbReference type="OrthoDB" id="3376896at2"/>
<evidence type="ECO:0000313" key="2">
    <source>
        <dbReference type="EMBL" id="AQP48998.1"/>
    </source>
</evidence>
<feature type="domain" description="DinB-like" evidence="1">
    <location>
        <begin position="49"/>
        <end position="175"/>
    </location>
</feature>
<dbReference type="SUPFAM" id="SSF109854">
    <property type="entry name" value="DinB/YfiT-like putative metalloenzymes"/>
    <property type="match status" value="1"/>
</dbReference>
<dbReference type="STRING" id="1332264.BW730_17340"/>
<accession>A0A1Q2CS84</accession>
<dbReference type="AlphaFoldDB" id="A0A1Q2CS84"/>
<dbReference type="Proteomes" id="UP000188145">
    <property type="component" value="Chromosome"/>
</dbReference>
<protein>
    <recommendedName>
        <fullName evidence="1">DinB-like domain-containing protein</fullName>
    </recommendedName>
</protein>
<dbReference type="InterPro" id="IPR034660">
    <property type="entry name" value="DinB/YfiT-like"/>
</dbReference>
<name>A0A1Q2CS84_9ACTN</name>
<dbReference type="InterPro" id="IPR024775">
    <property type="entry name" value="DinB-like"/>
</dbReference>
<dbReference type="Pfam" id="PF12867">
    <property type="entry name" value="DinB_2"/>
    <property type="match status" value="1"/>
</dbReference>
<keyword evidence="3" id="KW-1185">Reference proteome</keyword>
<gene>
    <name evidence="2" type="ORF">BW730_17340</name>
</gene>
<reference evidence="3" key="1">
    <citation type="submission" date="2017-02" db="EMBL/GenBank/DDBJ databases">
        <title>Tessaracoccus aquaemaris sp. nov., isolated from the intestine of a Korean rockfish, Sebastes schlegelii, in a marine aquaculture pond.</title>
        <authorList>
            <person name="Tak E.J."/>
            <person name="Bae J.-W."/>
        </authorList>
    </citation>
    <scope>NUCLEOTIDE SEQUENCE [LARGE SCALE GENOMIC DNA]</scope>
    <source>
        <strain evidence="3">NSG39</strain>
    </source>
</reference>
<dbReference type="EMBL" id="CP019606">
    <property type="protein sequence ID" value="AQP48998.1"/>
    <property type="molecule type" value="Genomic_DNA"/>
</dbReference>